<dbReference type="EMBL" id="CM023473">
    <property type="protein sequence ID" value="KAH7954516.1"/>
    <property type="molecule type" value="Genomic_DNA"/>
</dbReference>
<reference evidence="1" key="1">
    <citation type="submission" date="2020-05" db="EMBL/GenBank/DDBJ databases">
        <title>Large-scale comparative analyses of tick genomes elucidate their genetic diversity and vector capacities.</title>
        <authorList>
            <person name="Jia N."/>
            <person name="Wang J."/>
            <person name="Shi W."/>
            <person name="Du L."/>
            <person name="Sun Y."/>
            <person name="Zhan W."/>
            <person name="Jiang J."/>
            <person name="Wang Q."/>
            <person name="Zhang B."/>
            <person name="Ji P."/>
            <person name="Sakyi L.B."/>
            <person name="Cui X."/>
            <person name="Yuan T."/>
            <person name="Jiang B."/>
            <person name="Yang W."/>
            <person name="Lam T.T.-Y."/>
            <person name="Chang Q."/>
            <person name="Ding S."/>
            <person name="Wang X."/>
            <person name="Zhu J."/>
            <person name="Ruan X."/>
            <person name="Zhao L."/>
            <person name="Wei J."/>
            <person name="Que T."/>
            <person name="Du C."/>
            <person name="Cheng J."/>
            <person name="Dai P."/>
            <person name="Han X."/>
            <person name="Huang E."/>
            <person name="Gao Y."/>
            <person name="Liu J."/>
            <person name="Shao H."/>
            <person name="Ye R."/>
            <person name="Li L."/>
            <person name="Wei W."/>
            <person name="Wang X."/>
            <person name="Wang C."/>
            <person name="Yang T."/>
            <person name="Huo Q."/>
            <person name="Li W."/>
            <person name="Guo W."/>
            <person name="Chen H."/>
            <person name="Zhou L."/>
            <person name="Ni X."/>
            <person name="Tian J."/>
            <person name="Zhou Y."/>
            <person name="Sheng Y."/>
            <person name="Liu T."/>
            <person name="Pan Y."/>
            <person name="Xia L."/>
            <person name="Li J."/>
            <person name="Zhao F."/>
            <person name="Cao W."/>
        </authorList>
    </citation>
    <scope>NUCLEOTIDE SEQUENCE</scope>
    <source>
        <strain evidence="1">Dsil-2018</strain>
    </source>
</reference>
<protein>
    <submittedName>
        <fullName evidence="1">Uncharacterized protein</fullName>
    </submittedName>
</protein>
<organism evidence="1 2">
    <name type="scientific">Dermacentor silvarum</name>
    <name type="common">Tick</name>
    <dbReference type="NCBI Taxonomy" id="543639"/>
    <lineage>
        <taxon>Eukaryota</taxon>
        <taxon>Metazoa</taxon>
        <taxon>Ecdysozoa</taxon>
        <taxon>Arthropoda</taxon>
        <taxon>Chelicerata</taxon>
        <taxon>Arachnida</taxon>
        <taxon>Acari</taxon>
        <taxon>Parasitiformes</taxon>
        <taxon>Ixodida</taxon>
        <taxon>Ixodoidea</taxon>
        <taxon>Ixodidae</taxon>
        <taxon>Rhipicephalinae</taxon>
        <taxon>Dermacentor</taxon>
    </lineage>
</organism>
<keyword evidence="2" id="KW-1185">Reference proteome</keyword>
<proteinExistence type="predicted"/>
<comment type="caution">
    <text evidence="1">The sequence shown here is derived from an EMBL/GenBank/DDBJ whole genome shotgun (WGS) entry which is preliminary data.</text>
</comment>
<sequence>MNSNAAKENEPSLEAKKAPPTPATMESRKPASQSSACMDRGRDTSDTSSPSSPLSSAQHGKSPIQDVGSPQRHQIRGTPVAHAEGASPGTPKAARAAHHRPAGGSRIAFQPLGPEALVAASRTCLEQVQDELNIVTSSAVGDNAAEASDSGALNPSTPPLEHLDRRVCFGVTSTSGAQNTSTGVPQEISLGVSLASAGAALGATDSVDANHPGVWKPLKDRSVAMYDELESSGTDEVDTLPDEEDDTLDPEARVRRRNSSTASCTSVISDELDAPVFAGRVKPALGTLSATTSPPAEDQLGATASTREDGAGRELDAAAARSKIGDSSTDAGRTTERGRSILASPERGKSPLKVASPSPGDEGELGSRKRSPRETVSRASSPSKHQPQGGEVKNGSAEQPHSQHQGAQNADDELRDEAADKVAPDIPGSRALLSEMSTPQQVDSLPDFLSSPIIGSIGSEEAGAIRGIGSIGSEEPVRELLSSRFTQSLSAVFRNAIVVATSRRFYMLAIYCVTSLVNGFQWIEYAIIASVIQDYYGVSEVAVAWTSLVYHIGCVTLALPSSWIMENMGLRTSVILGAVGTALGSCVKIFSVHPDRFGYVLVGQTFPAFSLAFIVGVPSRLASAWFKYEEVSSACSVGVLGNQVGIALGFFIPPYVVDPKNVQVTLTRLCVAVAVVSVACLLIAIVAFEDKPEHPPSFCEMLNRYAEKKPSFAEALRQLVGDRNFRLLLLSYGINTGAFYSISTLLNPVVIRYFPGEENFAGLLGVILVVSGLLGSWAAGWILDRTGKYKEVSVLTYAFSTLGLFAYTFVLSLRSRWLTGTVCFFLGFFLAGYIPVGLQLGAEITYPLPEGTSASVLNMAAESFGFVLILTSSNVLGTYGDRVSNLALSGLLLVGCACIIALRATLKRKLATLRVQRKRASAPGRGLRAALKSPVLTAPS</sequence>
<dbReference type="Proteomes" id="UP000821865">
    <property type="component" value="Chromosome 4"/>
</dbReference>
<accession>A0ACB8CZI7</accession>
<gene>
    <name evidence="1" type="ORF">HPB49_019361</name>
</gene>
<evidence type="ECO:0000313" key="1">
    <source>
        <dbReference type="EMBL" id="KAH7954516.1"/>
    </source>
</evidence>
<name>A0ACB8CZI7_DERSI</name>
<evidence type="ECO:0000313" key="2">
    <source>
        <dbReference type="Proteomes" id="UP000821865"/>
    </source>
</evidence>